<dbReference type="GO" id="GO:0003684">
    <property type="term" value="F:damaged DNA binding"/>
    <property type="evidence" value="ECO:0007669"/>
    <property type="project" value="InterPro"/>
</dbReference>
<dbReference type="SUPFAM" id="SSF52540">
    <property type="entry name" value="P-loop containing nucleoside triphosphate hydrolases"/>
    <property type="match status" value="4"/>
</dbReference>
<dbReference type="SUPFAM" id="SSF143517">
    <property type="entry name" value="TRCF domain-like"/>
    <property type="match status" value="1"/>
</dbReference>
<dbReference type="Gene3D" id="3.40.50.11140">
    <property type="match status" value="1"/>
</dbReference>
<dbReference type="PROSITE" id="PS51192">
    <property type="entry name" value="HELICASE_ATP_BIND_1"/>
    <property type="match status" value="1"/>
</dbReference>
<dbReference type="Pfam" id="PF03461">
    <property type="entry name" value="TRCF"/>
    <property type="match status" value="1"/>
</dbReference>
<accession>A0A4S2GXQ6</accession>
<dbReference type="Pfam" id="PF00270">
    <property type="entry name" value="DEAD"/>
    <property type="match status" value="1"/>
</dbReference>
<dbReference type="Proteomes" id="UP000308054">
    <property type="component" value="Unassembled WGS sequence"/>
</dbReference>
<dbReference type="GO" id="GO:0005524">
    <property type="term" value="F:ATP binding"/>
    <property type="evidence" value="ECO:0007669"/>
    <property type="project" value="UniProtKB-UniRule"/>
</dbReference>
<evidence type="ECO:0000259" key="10">
    <source>
        <dbReference type="PROSITE" id="PS51192"/>
    </source>
</evidence>
<evidence type="ECO:0000313" key="12">
    <source>
        <dbReference type="EMBL" id="TGY87970.1"/>
    </source>
</evidence>
<dbReference type="OrthoDB" id="9804325at2"/>
<dbReference type="Gene3D" id="3.30.2060.10">
    <property type="entry name" value="Penicillin-binding protein 1b domain"/>
    <property type="match status" value="1"/>
</dbReference>
<dbReference type="GO" id="GO:0006355">
    <property type="term" value="P:regulation of DNA-templated transcription"/>
    <property type="evidence" value="ECO:0007669"/>
    <property type="project" value="UniProtKB-UniRule"/>
</dbReference>
<dbReference type="GO" id="GO:0016787">
    <property type="term" value="F:hydrolase activity"/>
    <property type="evidence" value="ECO:0007669"/>
    <property type="project" value="UniProtKB-KW"/>
</dbReference>
<evidence type="ECO:0000256" key="7">
    <source>
        <dbReference type="ARBA" id="ARBA00023125"/>
    </source>
</evidence>
<comment type="subcellular location">
    <subcellularLocation>
        <location evidence="9">Cytoplasm</location>
    </subcellularLocation>
</comment>
<dbReference type="HAMAP" id="MF_00969">
    <property type="entry name" value="TRCF"/>
    <property type="match status" value="1"/>
</dbReference>
<dbReference type="InterPro" id="IPR011545">
    <property type="entry name" value="DEAD/DEAH_box_helicase_dom"/>
</dbReference>
<dbReference type="EMBL" id="SRXW01000004">
    <property type="protein sequence ID" value="TGY87970.1"/>
    <property type="molecule type" value="Genomic_DNA"/>
</dbReference>
<dbReference type="InterPro" id="IPR036101">
    <property type="entry name" value="CarD-like/TRCF_RID_sf"/>
</dbReference>
<dbReference type="InterPro" id="IPR005118">
    <property type="entry name" value="TRCF_C"/>
</dbReference>
<dbReference type="Gene3D" id="3.90.1150.50">
    <property type="entry name" value="Transcription-repair-coupling factor, D7 domain"/>
    <property type="match status" value="1"/>
</dbReference>
<reference evidence="12 13" key="1">
    <citation type="journal article" date="2017" name="Int. J. Syst. Evol. Microbiol.">
        <title>Marinicauda algicola sp. nov., isolated from a marine red alga Rhodosorus marinus.</title>
        <authorList>
            <person name="Jeong S.E."/>
            <person name="Jeon S.H."/>
            <person name="Chun B.H."/>
            <person name="Kim D.W."/>
            <person name="Jeon C.O."/>
        </authorList>
    </citation>
    <scope>NUCLEOTIDE SEQUENCE [LARGE SCALE GENOMIC DNA]</scope>
    <source>
        <strain evidence="12 13">JCM 31718</strain>
    </source>
</reference>
<dbReference type="GO" id="GO:0005737">
    <property type="term" value="C:cytoplasm"/>
    <property type="evidence" value="ECO:0007669"/>
    <property type="project" value="UniProtKB-SubCell"/>
</dbReference>
<gene>
    <name evidence="9 12" type="primary">mfd</name>
    <name evidence="12" type="ORF">E5163_13780</name>
</gene>
<keyword evidence="1 9" id="KW-0963">Cytoplasm</keyword>
<dbReference type="PANTHER" id="PTHR47964:SF1">
    <property type="entry name" value="ATP-DEPENDENT DNA HELICASE HOMOLOG RECG, CHLOROPLASTIC"/>
    <property type="match status" value="1"/>
</dbReference>
<comment type="caution">
    <text evidence="12">The sequence shown here is derived from an EMBL/GenBank/DDBJ whole genome shotgun (WGS) entry which is preliminary data.</text>
</comment>
<proteinExistence type="inferred from homology"/>
<dbReference type="Pfam" id="PF00271">
    <property type="entry name" value="Helicase_C"/>
    <property type="match status" value="1"/>
</dbReference>
<dbReference type="GO" id="GO:0000716">
    <property type="term" value="P:transcription-coupled nucleotide-excision repair, DNA damage recognition"/>
    <property type="evidence" value="ECO:0007669"/>
    <property type="project" value="UniProtKB-UniRule"/>
</dbReference>
<keyword evidence="13" id="KW-1185">Reference proteome</keyword>
<feature type="domain" description="Helicase C-terminal" evidence="11">
    <location>
        <begin position="810"/>
        <end position="954"/>
    </location>
</feature>
<comment type="similarity">
    <text evidence="9">In the N-terminal section; belongs to the UvrB family.</text>
</comment>
<dbReference type="AlphaFoldDB" id="A0A4S2GXQ6"/>
<dbReference type="NCBIfam" id="TIGR00580">
    <property type="entry name" value="mfd"/>
    <property type="match status" value="1"/>
</dbReference>
<comment type="similarity">
    <text evidence="9">In the C-terminal section; belongs to the helicase family. RecG subfamily.</text>
</comment>
<dbReference type="InterPro" id="IPR037235">
    <property type="entry name" value="TRCF-like_C_D7"/>
</dbReference>
<evidence type="ECO:0000259" key="11">
    <source>
        <dbReference type="PROSITE" id="PS51194"/>
    </source>
</evidence>
<dbReference type="Gene3D" id="2.40.10.170">
    <property type="match status" value="1"/>
</dbReference>
<evidence type="ECO:0000256" key="2">
    <source>
        <dbReference type="ARBA" id="ARBA00022741"/>
    </source>
</evidence>
<dbReference type="RefSeq" id="WP_135996958.1">
    <property type="nucleotide sequence ID" value="NZ_CP071057.1"/>
</dbReference>
<dbReference type="Pfam" id="PF02559">
    <property type="entry name" value="CarD_TRCF_RID"/>
    <property type="match status" value="1"/>
</dbReference>
<evidence type="ECO:0000256" key="9">
    <source>
        <dbReference type="HAMAP-Rule" id="MF_00969"/>
    </source>
</evidence>
<dbReference type="Gene3D" id="3.40.50.300">
    <property type="entry name" value="P-loop containing nucleotide triphosphate hydrolases"/>
    <property type="match status" value="2"/>
</dbReference>
<keyword evidence="8 9" id="KW-0234">DNA repair</keyword>
<dbReference type="InterPro" id="IPR001650">
    <property type="entry name" value="Helicase_C-like"/>
</dbReference>
<dbReference type="Pfam" id="PF17757">
    <property type="entry name" value="UvrB_inter"/>
    <property type="match status" value="1"/>
</dbReference>
<keyword evidence="4 9" id="KW-0378">Hydrolase</keyword>
<dbReference type="Gene3D" id="3.40.50.11180">
    <property type="match status" value="1"/>
</dbReference>
<organism evidence="12 13">
    <name type="scientific">Marinicauda algicola</name>
    <dbReference type="NCBI Taxonomy" id="2029849"/>
    <lineage>
        <taxon>Bacteria</taxon>
        <taxon>Pseudomonadati</taxon>
        <taxon>Pseudomonadota</taxon>
        <taxon>Alphaproteobacteria</taxon>
        <taxon>Maricaulales</taxon>
        <taxon>Maricaulaceae</taxon>
        <taxon>Marinicauda</taxon>
    </lineage>
</organism>
<protein>
    <recommendedName>
        <fullName evidence="9">Transcription-repair-coupling factor</fullName>
        <shortName evidence="9">TRCF</shortName>
        <ecNumber evidence="9">3.6.4.-</ecNumber>
    </recommendedName>
</protein>
<evidence type="ECO:0000313" key="13">
    <source>
        <dbReference type="Proteomes" id="UP000308054"/>
    </source>
</evidence>
<dbReference type="SMART" id="SM00982">
    <property type="entry name" value="TRCF"/>
    <property type="match status" value="1"/>
</dbReference>
<dbReference type="GO" id="GO:0003678">
    <property type="term" value="F:DNA helicase activity"/>
    <property type="evidence" value="ECO:0007669"/>
    <property type="project" value="TreeGrafter"/>
</dbReference>
<dbReference type="SMART" id="SM01058">
    <property type="entry name" value="CarD_TRCF"/>
    <property type="match status" value="1"/>
</dbReference>
<name>A0A4S2GXQ6_9PROT</name>
<dbReference type="InterPro" id="IPR027417">
    <property type="entry name" value="P-loop_NTPase"/>
</dbReference>
<dbReference type="CDD" id="cd17991">
    <property type="entry name" value="DEXHc_TRCF"/>
    <property type="match status" value="1"/>
</dbReference>
<comment type="function">
    <text evidence="9">Couples transcription and DNA repair by recognizing RNA polymerase (RNAP) stalled at DNA lesions. Mediates ATP-dependent release of RNAP and its truncated transcript from the DNA, and recruitment of nucleotide excision repair machinery to the damaged site.</text>
</comment>
<sequence>MNDLDRIARARGGLTVCGAPEGFDALVFCDAARMRGGVSLFICSDDARASEFASACAFFAPDIARLRLPAWDCQPYDRISPSPRTAARRAGALHRLAERAPDDTSALIVIATINGVIQKCAPREVMTGGGILARSGAMLDVEELKTYLTRNGYTRATTVTERGDFAIRGGVVDVFPADADEPIRLDFFGDTIESVRSFDPETQRTSKQLKQARFTPVSEILIDEDSISRFRSGFLKRFGGGVSGDPIYDSVSAGARPVGAEHWLPLFHPRLDTVFDYVGEGALIGLDPLVKDAREERLAQIADYYQARVDAQESRAPGALSAPVYRALEPDALYLTQADWDAALETRAWRRFTPFHETSGEAVTLTGKQGRTFAAERQADRNVFEAAKDHIVNRRKAGKRVLLASWSEGASERLGGVLAEHGLKPIEAAKDWHEAAKLSSNTVVRIVLPLERGFESEDYCFVSEQDILGDRLARPKKRRKSADVIAEAGSLTPGDLVVHADHGLGRYLGLKTLTVQDAPHDCLELEYAGGSKLFLPVENIELLSRYGSDVETAQLDRLGGAAWQARKAKAKKRLRDMANELIKIAAQRNAREADVLDPPAGIFDEFCAKFPYAETEDQLSAIEDVLEDFSKGRPMDRLIVGDVGFGKTEVALRAAFVAAMSGKQVAVVAPTTLLARQHVNTFTERFKGWPVQIRQLSRMVTPKQASATKKEVADGTCDIVIGTHAILAKGVRFKDLGLLIVDEEQHFGVRHKERLKEFRAEVHVLTLTATPIPRTLQLAMSGIRDLSIIATPPVDRLAVRTYVSPFDPVTVREALLRERYRGGQSFFVVPRIADLEDTAEFLREQVPEVSFVTAHGQMAASSLEDIMTAFYEGRYDVLLSTTIVESGIDIPTANTLIVHRADRFGLAQLYQLRGRVGRSKARAYAYLTTPAREKITEGATKRLQVLQSLDNLGAGFTLASHDLDLRGGGNLLGEEQSGHIRDVGVELYQQMLEEAVASLRGDLAENESRDWSPNINVGAAVLIPESYVPDLDMRLQLYKRLSGIETKAEREGFAAELIDRFGKLPEEVESLLEVVAIKTLCKRAGVAKLDAGPKGAVATFRDHAFADPAALVDLMTRRPGDYKLRPDSTMVLRGEFPEVKDRLKGVQKLLAPLADAAQRAKREAA</sequence>
<keyword evidence="5" id="KW-0347">Helicase</keyword>
<feature type="domain" description="Helicase ATP-binding" evidence="10">
    <location>
        <begin position="628"/>
        <end position="789"/>
    </location>
</feature>
<evidence type="ECO:0000256" key="8">
    <source>
        <dbReference type="ARBA" id="ARBA00023204"/>
    </source>
</evidence>
<dbReference type="SMART" id="SM00487">
    <property type="entry name" value="DEXDc"/>
    <property type="match status" value="1"/>
</dbReference>
<keyword evidence="7 9" id="KW-0238">DNA-binding</keyword>
<dbReference type="InterPro" id="IPR041471">
    <property type="entry name" value="UvrB_inter"/>
</dbReference>
<dbReference type="PROSITE" id="PS51194">
    <property type="entry name" value="HELICASE_CTER"/>
    <property type="match status" value="1"/>
</dbReference>
<dbReference type="InterPro" id="IPR003711">
    <property type="entry name" value="CarD-like/TRCF_RID"/>
</dbReference>
<keyword evidence="2 9" id="KW-0547">Nucleotide-binding</keyword>
<dbReference type="EC" id="3.6.4.-" evidence="9"/>
<dbReference type="InterPro" id="IPR014001">
    <property type="entry name" value="Helicase_ATP-bd"/>
</dbReference>
<dbReference type="SMART" id="SM00490">
    <property type="entry name" value="HELICc"/>
    <property type="match status" value="1"/>
</dbReference>
<keyword evidence="6 9" id="KW-0067">ATP-binding</keyword>
<evidence type="ECO:0000256" key="1">
    <source>
        <dbReference type="ARBA" id="ARBA00022490"/>
    </source>
</evidence>
<evidence type="ECO:0000256" key="6">
    <source>
        <dbReference type="ARBA" id="ARBA00022840"/>
    </source>
</evidence>
<dbReference type="InterPro" id="IPR047112">
    <property type="entry name" value="RecG/Mfd"/>
</dbReference>
<evidence type="ECO:0000256" key="5">
    <source>
        <dbReference type="ARBA" id="ARBA00022806"/>
    </source>
</evidence>
<dbReference type="PANTHER" id="PTHR47964">
    <property type="entry name" value="ATP-DEPENDENT DNA HELICASE HOMOLOG RECG, CHLOROPLASTIC"/>
    <property type="match status" value="1"/>
</dbReference>
<dbReference type="InterPro" id="IPR004576">
    <property type="entry name" value="Mfd"/>
</dbReference>
<keyword evidence="3 9" id="KW-0227">DNA damage</keyword>
<evidence type="ECO:0000256" key="4">
    <source>
        <dbReference type="ARBA" id="ARBA00022801"/>
    </source>
</evidence>
<dbReference type="SUPFAM" id="SSF141259">
    <property type="entry name" value="CarD-like"/>
    <property type="match status" value="1"/>
</dbReference>
<evidence type="ECO:0000256" key="3">
    <source>
        <dbReference type="ARBA" id="ARBA00022763"/>
    </source>
</evidence>